<evidence type="ECO:0000313" key="1">
    <source>
        <dbReference type="EMBL" id="RNA15307.1"/>
    </source>
</evidence>
<keyword evidence="2" id="KW-1185">Reference proteome</keyword>
<reference evidence="1 2" key="1">
    <citation type="journal article" date="2018" name="Sci. Rep.">
        <title>Genomic signatures of local adaptation to the degree of environmental predictability in rotifers.</title>
        <authorList>
            <person name="Franch-Gras L."/>
            <person name="Hahn C."/>
            <person name="Garcia-Roger E.M."/>
            <person name="Carmona M.J."/>
            <person name="Serra M."/>
            <person name="Gomez A."/>
        </authorList>
    </citation>
    <scope>NUCLEOTIDE SEQUENCE [LARGE SCALE GENOMIC DNA]</scope>
    <source>
        <strain evidence="1">HYR1</strain>
    </source>
</reference>
<dbReference type="EMBL" id="REGN01004982">
    <property type="protein sequence ID" value="RNA15307.1"/>
    <property type="molecule type" value="Genomic_DNA"/>
</dbReference>
<protein>
    <submittedName>
        <fullName evidence="1">Uncharacterized protein</fullName>
    </submittedName>
</protein>
<sequence length="311" mass="36622">MICDYCKFEEQELNALNLPCGYLVCCRHLEDQDQFFRCFVCRDHMIEKQACLDMAKNRKKLDQREFLQDKDFIFESCDKIDSLKKDLNRFVRDHLSKVIHQLDIQRELLKNNFNKLVDDYHNSLVKEIKDFETYFVCTMEPKVQEFNTAQIRIYLDNQQQNFKSKNEFISNLKKNKIDKLISKIKKFENIKFIPSLKEAKFDMAELFGIVNSKELAEELKLCSIQLENKNPPPFSARFNLKCQFGLNTFLELSTGELVSSCLWDPSNFLTVKTACSQIAEFPGHRSKFIFMFLADDDVIVTISEDYPVNLI</sequence>
<organism evidence="1 2">
    <name type="scientific">Brachionus plicatilis</name>
    <name type="common">Marine rotifer</name>
    <name type="synonym">Brachionus muelleri</name>
    <dbReference type="NCBI Taxonomy" id="10195"/>
    <lineage>
        <taxon>Eukaryota</taxon>
        <taxon>Metazoa</taxon>
        <taxon>Spiralia</taxon>
        <taxon>Gnathifera</taxon>
        <taxon>Rotifera</taxon>
        <taxon>Eurotatoria</taxon>
        <taxon>Monogononta</taxon>
        <taxon>Pseudotrocha</taxon>
        <taxon>Ploima</taxon>
        <taxon>Brachionidae</taxon>
        <taxon>Brachionus</taxon>
    </lineage>
</organism>
<accession>A0A3M7QV74</accession>
<evidence type="ECO:0000313" key="2">
    <source>
        <dbReference type="Proteomes" id="UP000276133"/>
    </source>
</evidence>
<name>A0A3M7QV74_BRAPC</name>
<proteinExistence type="predicted"/>
<dbReference type="AlphaFoldDB" id="A0A3M7QV74"/>
<gene>
    <name evidence="1" type="ORF">BpHYR1_053144</name>
</gene>
<comment type="caution">
    <text evidence="1">The sequence shown here is derived from an EMBL/GenBank/DDBJ whole genome shotgun (WGS) entry which is preliminary data.</text>
</comment>
<dbReference type="Proteomes" id="UP000276133">
    <property type="component" value="Unassembled WGS sequence"/>
</dbReference>